<feature type="region of interest" description="Disordered" evidence="1">
    <location>
        <begin position="371"/>
        <end position="484"/>
    </location>
</feature>
<feature type="compositionally biased region" description="Polar residues" evidence="1">
    <location>
        <begin position="322"/>
        <end position="333"/>
    </location>
</feature>
<accession>A0A7S0KES6</accession>
<reference evidence="2" key="1">
    <citation type="submission" date="2021-01" db="EMBL/GenBank/DDBJ databases">
        <authorList>
            <person name="Corre E."/>
            <person name="Pelletier E."/>
            <person name="Niang G."/>
            <person name="Scheremetjew M."/>
            <person name="Finn R."/>
            <person name="Kale V."/>
            <person name="Holt S."/>
            <person name="Cochrane G."/>
            <person name="Meng A."/>
            <person name="Brown T."/>
            <person name="Cohen L."/>
        </authorList>
    </citation>
    <scope>NUCLEOTIDE SEQUENCE</scope>
    <source>
        <strain evidence="2">Clade-D-RCC2572</strain>
    </source>
</reference>
<feature type="compositionally biased region" description="Basic and acidic residues" evidence="1">
    <location>
        <begin position="438"/>
        <end position="451"/>
    </location>
</feature>
<gene>
    <name evidence="2" type="ORF">OMED0929_LOCUS2141</name>
</gene>
<proteinExistence type="predicted"/>
<dbReference type="EMBL" id="HBEW01002604">
    <property type="protein sequence ID" value="CAD8579205.1"/>
    <property type="molecule type" value="Transcribed_RNA"/>
</dbReference>
<protein>
    <submittedName>
        <fullName evidence="2">Uncharacterized protein</fullName>
    </submittedName>
</protein>
<sequence length="651" mass="72261">MARHVQCAVEYAMQATGTGEKATTTEASEAREITRAVTFDAVGLPGRAVRREPRVQDVPCDVSVPLPSDDSTYIRYKDMFGAEKKFAKSSTRARAAQADMYVQDYLERKVYGYAHVRVRKSKGRGRGIRKEIVMERTAVGAGRPEDVLDFEGEPERRLAAPPAQSLPATFAVARGIKSGNATAHKPTRLQKPSCTNVGAQKEDSKKRRADVISDSVKPSTRSKPPAIDVSRDAEPTAQPSAEPIVPDTIFDGANWVDEDFMFWDTLIDTPEGQRRKVPRRDEAAQAEADASPARDIEDVVADAPPPEPSRDRTQSPEAPASPSAQTGETPSPTNRDELIQAKVLDAVERRLAVLETRLFHAEREDADAWRTAFTPGAPRPPPPGVQAGVPSVPTPTVPDPKPSALRRANSQLSLEEERAHDRGGFEAVNAPRLPLSGDGRDDTARGHAMRDNKRHVSQKSSGQTTDEEQQRREHRAEMSSPANSRALAELERLHEVVESLQRRQEHMEHEREKELARLARAHREHTAKLESIIAAYESDVDRYSPRLAPNSTSSLRSSPYTPRDRYGAYATPHHHYTGMDPRHDEGDRYASRHHHHHYTRGRGASAPPTAEAAALEREIASMERAIARKNDVISSLSREFVQSGTRWDRFD</sequence>
<name>A0A7S0KES6_9CHLO</name>
<dbReference type="AlphaFoldDB" id="A0A7S0KES6"/>
<feature type="compositionally biased region" description="Pro residues" evidence="1">
    <location>
        <begin position="392"/>
        <end position="401"/>
    </location>
</feature>
<feature type="region of interest" description="Disordered" evidence="1">
    <location>
        <begin position="181"/>
        <end position="247"/>
    </location>
</feature>
<organism evidence="2">
    <name type="scientific">Ostreococcus mediterraneus</name>
    <dbReference type="NCBI Taxonomy" id="1486918"/>
    <lineage>
        <taxon>Eukaryota</taxon>
        <taxon>Viridiplantae</taxon>
        <taxon>Chlorophyta</taxon>
        <taxon>Mamiellophyceae</taxon>
        <taxon>Mamiellales</taxon>
        <taxon>Bathycoccaceae</taxon>
        <taxon>Ostreococcus</taxon>
    </lineage>
</organism>
<feature type="compositionally biased region" description="Basic and acidic residues" evidence="1">
    <location>
        <begin position="468"/>
        <end position="477"/>
    </location>
</feature>
<evidence type="ECO:0000256" key="1">
    <source>
        <dbReference type="SAM" id="MobiDB-lite"/>
    </source>
</evidence>
<feature type="region of interest" description="Disordered" evidence="1">
    <location>
        <begin position="572"/>
        <end position="613"/>
    </location>
</feature>
<feature type="compositionally biased region" description="Basic and acidic residues" evidence="1">
    <location>
        <begin position="580"/>
        <end position="590"/>
    </location>
</feature>
<feature type="compositionally biased region" description="Basic residues" evidence="1">
    <location>
        <begin position="591"/>
        <end position="600"/>
    </location>
</feature>
<feature type="compositionally biased region" description="Low complexity" evidence="1">
    <location>
        <begin position="604"/>
        <end position="613"/>
    </location>
</feature>
<evidence type="ECO:0000313" key="2">
    <source>
        <dbReference type="EMBL" id="CAD8579205.1"/>
    </source>
</evidence>
<feature type="compositionally biased region" description="Basic and acidic residues" evidence="1">
    <location>
        <begin position="415"/>
        <end position="424"/>
    </location>
</feature>
<feature type="compositionally biased region" description="Basic and acidic residues" evidence="1">
    <location>
        <begin position="200"/>
        <end position="211"/>
    </location>
</feature>
<feature type="compositionally biased region" description="Basic and acidic residues" evidence="1">
    <location>
        <begin position="273"/>
        <end position="283"/>
    </location>
</feature>
<feature type="region of interest" description="Disordered" evidence="1">
    <location>
        <begin position="273"/>
        <end position="340"/>
    </location>
</feature>